<evidence type="ECO:0000256" key="6">
    <source>
        <dbReference type="ARBA" id="ARBA00022781"/>
    </source>
</evidence>
<dbReference type="Pfam" id="PF00306">
    <property type="entry name" value="ATP-synt_ab_C"/>
    <property type="match status" value="1"/>
</dbReference>
<dbReference type="GO" id="GO:0043531">
    <property type="term" value="F:ADP binding"/>
    <property type="evidence" value="ECO:0007669"/>
    <property type="project" value="TreeGrafter"/>
</dbReference>
<keyword evidence="11 14" id="KW-0139">CF(1)</keyword>
<dbReference type="NCBIfam" id="TIGR00962">
    <property type="entry name" value="atpA"/>
    <property type="match status" value="1"/>
</dbReference>
<dbReference type="PIRSF" id="PIRSF039088">
    <property type="entry name" value="F_ATPase_subunit_alpha"/>
    <property type="match status" value="1"/>
</dbReference>
<keyword evidence="9 14" id="KW-0406">Ion transport</keyword>
<evidence type="ECO:0000313" key="19">
    <source>
        <dbReference type="Proteomes" id="UP000462931"/>
    </source>
</evidence>
<evidence type="ECO:0000256" key="13">
    <source>
        <dbReference type="ARBA" id="ARBA00026013"/>
    </source>
</evidence>
<evidence type="ECO:0000256" key="2">
    <source>
        <dbReference type="ARBA" id="ARBA00004170"/>
    </source>
</evidence>
<reference evidence="18 19" key="1">
    <citation type="submission" date="2019-11" db="EMBL/GenBank/DDBJ databases">
        <authorList>
            <person name="Cheng Q."/>
            <person name="Yang Z."/>
        </authorList>
    </citation>
    <scope>NUCLEOTIDE SEQUENCE [LARGE SCALE GENOMIC DNA]</scope>
    <source>
        <strain evidence="18 19">HX-22-1</strain>
    </source>
</reference>
<keyword evidence="19" id="KW-1185">Reference proteome</keyword>
<keyword evidence="8 14" id="KW-1278">Translocase</keyword>
<dbReference type="InterPro" id="IPR023366">
    <property type="entry name" value="ATP_synth_asu-like_sf"/>
</dbReference>
<gene>
    <name evidence="14" type="primary">atpA</name>
    <name evidence="18" type="ORF">GJJ64_07795</name>
</gene>
<dbReference type="HAMAP" id="MF_01346">
    <property type="entry name" value="ATP_synth_alpha_bact"/>
    <property type="match status" value="1"/>
</dbReference>
<dbReference type="GO" id="GO:0045259">
    <property type="term" value="C:proton-transporting ATP synthase complex"/>
    <property type="evidence" value="ECO:0007669"/>
    <property type="project" value="UniProtKB-KW"/>
</dbReference>
<evidence type="ECO:0000256" key="9">
    <source>
        <dbReference type="ARBA" id="ARBA00023065"/>
    </source>
</evidence>
<protein>
    <recommendedName>
        <fullName evidence="14">ATP synthase subunit alpha</fullName>
        <ecNumber evidence="14">7.1.2.2</ecNumber>
    </recommendedName>
    <alternativeName>
        <fullName evidence="14">ATP synthase F1 sector subunit alpha</fullName>
    </alternativeName>
    <alternativeName>
        <fullName evidence="14">F-ATPase subunit alpha</fullName>
    </alternativeName>
</protein>
<dbReference type="EMBL" id="WKJI01000002">
    <property type="protein sequence ID" value="MRX47082.1"/>
    <property type="molecule type" value="Genomic_DNA"/>
</dbReference>
<evidence type="ECO:0000256" key="7">
    <source>
        <dbReference type="ARBA" id="ARBA00022840"/>
    </source>
</evidence>
<keyword evidence="12 14" id="KW-0066">ATP synthesis</keyword>
<dbReference type="InterPro" id="IPR027417">
    <property type="entry name" value="P-loop_NTPase"/>
</dbReference>
<evidence type="ECO:0000256" key="10">
    <source>
        <dbReference type="ARBA" id="ARBA00023136"/>
    </source>
</evidence>
<comment type="catalytic activity">
    <reaction evidence="14">
        <text>ATP + H2O + 4 H(+)(in) = ADP + phosphate + 5 H(+)(out)</text>
        <dbReference type="Rhea" id="RHEA:57720"/>
        <dbReference type="ChEBI" id="CHEBI:15377"/>
        <dbReference type="ChEBI" id="CHEBI:15378"/>
        <dbReference type="ChEBI" id="CHEBI:30616"/>
        <dbReference type="ChEBI" id="CHEBI:43474"/>
        <dbReference type="ChEBI" id="CHEBI:456216"/>
        <dbReference type="EC" id="7.1.2.2"/>
    </reaction>
</comment>
<dbReference type="InterPro" id="IPR000793">
    <property type="entry name" value="ATP_synth_asu_C"/>
</dbReference>
<feature type="domain" description="ATPase F1/V1/A1 complex alpha/beta subunit nucleotide-binding" evidence="15">
    <location>
        <begin position="151"/>
        <end position="389"/>
    </location>
</feature>
<evidence type="ECO:0000256" key="12">
    <source>
        <dbReference type="ARBA" id="ARBA00023310"/>
    </source>
</evidence>
<proteinExistence type="inferred from homology"/>
<dbReference type="CDD" id="cd01132">
    <property type="entry name" value="F1-ATPase_alpha_CD"/>
    <property type="match status" value="1"/>
</dbReference>
<evidence type="ECO:0000313" key="18">
    <source>
        <dbReference type="EMBL" id="MRX47082.1"/>
    </source>
</evidence>
<evidence type="ECO:0000259" key="16">
    <source>
        <dbReference type="Pfam" id="PF00306"/>
    </source>
</evidence>
<comment type="subunit">
    <text evidence="13">F-type ATPases have 2 components, CF(1) - the catalytic core - and CF(0) - the membrane proton channel. CF(1) has five subunits: alpha(3), beta(3), gamma(1), delta(1), epsilon(1). CF(0) has four main subunits: a(1), b(1), b'(1) and c(9-12).</text>
</comment>
<evidence type="ECO:0000256" key="4">
    <source>
        <dbReference type="ARBA" id="ARBA00022448"/>
    </source>
</evidence>
<dbReference type="Gene3D" id="3.40.50.300">
    <property type="entry name" value="P-loop containing nucleotide triphosphate hydrolases"/>
    <property type="match status" value="1"/>
</dbReference>
<keyword evidence="6 14" id="KW-0375">Hydrogen ion transport</keyword>
<dbReference type="PROSITE" id="PS00152">
    <property type="entry name" value="ATPASE_ALPHA_BETA"/>
    <property type="match status" value="1"/>
</dbReference>
<dbReference type="GO" id="GO:0046933">
    <property type="term" value="F:proton-transporting ATP synthase activity, rotational mechanism"/>
    <property type="evidence" value="ECO:0007669"/>
    <property type="project" value="UniProtKB-UniRule"/>
</dbReference>
<dbReference type="Gene3D" id="1.20.150.20">
    <property type="entry name" value="ATP synthase alpha/beta chain, C-terminal domain"/>
    <property type="match status" value="1"/>
</dbReference>
<dbReference type="RefSeq" id="WP_154287216.1">
    <property type="nucleotide sequence ID" value="NZ_WKJI01000002.1"/>
</dbReference>
<dbReference type="PANTHER" id="PTHR48082">
    <property type="entry name" value="ATP SYNTHASE SUBUNIT ALPHA, MITOCHONDRIAL"/>
    <property type="match status" value="1"/>
</dbReference>
<evidence type="ECO:0000259" key="15">
    <source>
        <dbReference type="Pfam" id="PF00006"/>
    </source>
</evidence>
<feature type="domain" description="ATP synthase alpha subunit C-terminal" evidence="16">
    <location>
        <begin position="396"/>
        <end position="519"/>
    </location>
</feature>
<dbReference type="SUPFAM" id="SSF52540">
    <property type="entry name" value="P-loop containing nucleoside triphosphate hydrolases"/>
    <property type="match status" value="1"/>
</dbReference>
<dbReference type="AlphaFoldDB" id="A0A7K0FMN1"/>
<dbReference type="InterPro" id="IPR005294">
    <property type="entry name" value="ATP_synth_F1_asu"/>
</dbReference>
<keyword evidence="10 14" id="KW-0472">Membrane</keyword>
<dbReference type="PANTHER" id="PTHR48082:SF2">
    <property type="entry name" value="ATP SYNTHASE SUBUNIT ALPHA, MITOCHONDRIAL"/>
    <property type="match status" value="1"/>
</dbReference>
<feature type="site" description="Required for activity" evidence="14">
    <location>
        <position position="387"/>
    </location>
</feature>
<sequence>MVEVRPDEVSAILRQQLSGFKSETELEEVGTVLQVGDGIARVYGLTKVQAGELVEFETGLQGIVLNLEEDNVGVVLLGASDEIKEGDTIKRTKRIASINVGEGMLGRVVNTLGQPIDGKGPITGTTYEMPLERKAPGVIYRQPVTEPLQTGIKAIDAMIPIGRGQRELVIGDRQTGKSAVCIDTIINQKEFYDAGQPVFCIYVAIGQKASTVANVVKALEEKGAMAYTIVVSASASDPAPMQFYAPFAGAAIGEFFRDTGKPALIVYDDLSKQAVAYREVSLLLKRPPGREAYPGDVFYLHSRLLERAAKINSNDSIAQQMNDLPESIKGIVKGGGSLTALPIIETQAGDVSAYIPTNVISITDGQIFLESNLFNAGVRPAINVGISVSRVGGNAQIKSMKKVAGTLKLDQAQYRELEAFSKFGSDLDASTKLVLDKGARNVEILKQGQFSPVTVEKQVAIIYAGTKNLMRNVPVNKVREFELEYTTQLEQRHPEVLAALKAGKFDDSLTGVLETVAKEVSDKY</sequence>
<dbReference type="Pfam" id="PF02874">
    <property type="entry name" value="ATP-synt_ab_N"/>
    <property type="match status" value="1"/>
</dbReference>
<comment type="function">
    <text evidence="1 14">Produces ATP from ADP in the presence of a proton gradient across the membrane. The alpha chain is a regulatory subunit.</text>
</comment>
<evidence type="ECO:0000256" key="1">
    <source>
        <dbReference type="ARBA" id="ARBA00003784"/>
    </source>
</evidence>
<evidence type="ECO:0000256" key="5">
    <source>
        <dbReference type="ARBA" id="ARBA00022741"/>
    </source>
</evidence>
<dbReference type="CDD" id="cd18116">
    <property type="entry name" value="ATP-synt_F1_alpha_N"/>
    <property type="match status" value="1"/>
</dbReference>
<dbReference type="CDD" id="cd18113">
    <property type="entry name" value="ATP-synt_F1_alpha_C"/>
    <property type="match status" value="1"/>
</dbReference>
<dbReference type="GO" id="GO:0005886">
    <property type="term" value="C:plasma membrane"/>
    <property type="evidence" value="ECO:0007669"/>
    <property type="project" value="UniProtKB-SubCell"/>
</dbReference>
<dbReference type="InterPro" id="IPR033732">
    <property type="entry name" value="ATP_synth_F1_a_nt-bd_dom"/>
</dbReference>
<evidence type="ECO:0000259" key="17">
    <source>
        <dbReference type="Pfam" id="PF02874"/>
    </source>
</evidence>
<comment type="similarity">
    <text evidence="3 14">Belongs to the ATPase alpha/beta chains family.</text>
</comment>
<name>A0A7K0FMN1_9SPHI</name>
<dbReference type="FunFam" id="3.40.50.300:FF:000002">
    <property type="entry name" value="ATP synthase subunit alpha"/>
    <property type="match status" value="1"/>
</dbReference>
<dbReference type="SUPFAM" id="SSF50615">
    <property type="entry name" value="N-terminal domain of alpha and beta subunits of F1 ATP synthase"/>
    <property type="match status" value="1"/>
</dbReference>
<dbReference type="InterPro" id="IPR000194">
    <property type="entry name" value="ATPase_F1/V1/A1_a/bsu_nucl-bd"/>
</dbReference>
<dbReference type="FunFam" id="2.40.30.20:FF:000001">
    <property type="entry name" value="ATP synthase subunit alpha"/>
    <property type="match status" value="1"/>
</dbReference>
<evidence type="ECO:0000256" key="3">
    <source>
        <dbReference type="ARBA" id="ARBA00008936"/>
    </source>
</evidence>
<comment type="subcellular location">
    <subcellularLocation>
        <location evidence="14">Cell membrane</location>
        <topology evidence="14">Peripheral membrane protein</topology>
    </subcellularLocation>
    <subcellularLocation>
        <location evidence="2">Membrane</location>
        <topology evidence="2">Peripheral membrane protein</topology>
    </subcellularLocation>
</comment>
<comment type="caution">
    <text evidence="18">The sequence shown here is derived from an EMBL/GenBank/DDBJ whole genome shotgun (WGS) entry which is preliminary data.</text>
</comment>
<keyword evidence="4 14" id="KW-0813">Transport</keyword>
<dbReference type="InterPro" id="IPR004100">
    <property type="entry name" value="ATPase_F1/V1/A1_a/bsu_N"/>
</dbReference>
<dbReference type="InterPro" id="IPR038376">
    <property type="entry name" value="ATP_synth_asu_C_sf"/>
</dbReference>
<evidence type="ECO:0000256" key="14">
    <source>
        <dbReference type="HAMAP-Rule" id="MF_01346"/>
    </source>
</evidence>
<feature type="binding site" evidence="14">
    <location>
        <begin position="171"/>
        <end position="178"/>
    </location>
    <ligand>
        <name>ATP</name>
        <dbReference type="ChEBI" id="CHEBI:30616"/>
    </ligand>
</feature>
<dbReference type="GO" id="GO:0005524">
    <property type="term" value="F:ATP binding"/>
    <property type="evidence" value="ECO:0007669"/>
    <property type="project" value="UniProtKB-UniRule"/>
</dbReference>
<dbReference type="InterPro" id="IPR036121">
    <property type="entry name" value="ATPase_F1/V1/A1_a/bsu_N_sf"/>
</dbReference>
<feature type="domain" description="ATPase F1/V1/A1 complex alpha/beta subunit N-terminal" evidence="17">
    <location>
        <begin position="27"/>
        <end position="92"/>
    </location>
</feature>
<organism evidence="18 19">
    <name type="scientific">Pedobacter puniceum</name>
    <dbReference type="NCBI Taxonomy" id="2666136"/>
    <lineage>
        <taxon>Bacteria</taxon>
        <taxon>Pseudomonadati</taxon>
        <taxon>Bacteroidota</taxon>
        <taxon>Sphingobacteriia</taxon>
        <taxon>Sphingobacteriales</taxon>
        <taxon>Sphingobacteriaceae</taxon>
        <taxon>Pedobacter</taxon>
    </lineage>
</organism>
<keyword evidence="14" id="KW-1003">Cell membrane</keyword>
<dbReference type="EC" id="7.1.2.2" evidence="14"/>
<keyword evidence="7 14" id="KW-0067">ATP-binding</keyword>
<dbReference type="NCBIfam" id="NF009884">
    <property type="entry name" value="PRK13343.1"/>
    <property type="match status" value="1"/>
</dbReference>
<accession>A0A7K0FMN1</accession>
<dbReference type="SUPFAM" id="SSF47917">
    <property type="entry name" value="C-terminal domain of alpha and beta subunits of F1 ATP synthase"/>
    <property type="match status" value="1"/>
</dbReference>
<dbReference type="FunFam" id="1.20.150.20:FF:000001">
    <property type="entry name" value="ATP synthase subunit alpha"/>
    <property type="match status" value="1"/>
</dbReference>
<evidence type="ECO:0000256" key="8">
    <source>
        <dbReference type="ARBA" id="ARBA00022967"/>
    </source>
</evidence>
<keyword evidence="5 14" id="KW-0547">Nucleotide-binding</keyword>
<dbReference type="InterPro" id="IPR020003">
    <property type="entry name" value="ATPase_a/bsu_AS"/>
</dbReference>
<dbReference type="Pfam" id="PF00006">
    <property type="entry name" value="ATP-synt_ab"/>
    <property type="match status" value="1"/>
</dbReference>
<dbReference type="Proteomes" id="UP000462931">
    <property type="component" value="Unassembled WGS sequence"/>
</dbReference>
<dbReference type="Gene3D" id="2.40.30.20">
    <property type="match status" value="1"/>
</dbReference>
<evidence type="ECO:0000256" key="11">
    <source>
        <dbReference type="ARBA" id="ARBA00023196"/>
    </source>
</evidence>